<dbReference type="NCBIfam" id="NF003424">
    <property type="entry name" value="PRK04885.1"/>
    <property type="match status" value="1"/>
</dbReference>
<dbReference type="GO" id="GO:0051287">
    <property type="term" value="F:NAD binding"/>
    <property type="evidence" value="ECO:0007669"/>
    <property type="project" value="UniProtKB-ARBA"/>
</dbReference>
<evidence type="ECO:0000256" key="3">
    <source>
        <dbReference type="ARBA" id="ARBA00022857"/>
    </source>
</evidence>
<proteinExistence type="inferred from homology"/>
<dbReference type="SUPFAM" id="SSF111331">
    <property type="entry name" value="NAD kinase/diacylglycerol kinase-like"/>
    <property type="match status" value="1"/>
</dbReference>
<comment type="function">
    <text evidence="6">Involved in the regulation of the intracellular balance of NAD and NADP, and is a key enzyme in the biosynthesis of NADP. Catalyzes specifically the phosphorylation on 2'-hydroxyl of the adenosine moiety of NAD to yield NADP.</text>
</comment>
<dbReference type="PANTHER" id="PTHR20275:SF0">
    <property type="entry name" value="NAD KINASE"/>
    <property type="match status" value="1"/>
</dbReference>
<comment type="caution">
    <text evidence="7">The sequence shown here is derived from an EMBL/GenBank/DDBJ whole genome shotgun (WGS) entry which is preliminary data.</text>
</comment>
<evidence type="ECO:0000256" key="1">
    <source>
        <dbReference type="ARBA" id="ARBA00022679"/>
    </source>
</evidence>
<evidence type="ECO:0000256" key="2">
    <source>
        <dbReference type="ARBA" id="ARBA00022777"/>
    </source>
</evidence>
<dbReference type="EMBL" id="DVMJ01000108">
    <property type="protein sequence ID" value="HIU14709.1"/>
    <property type="molecule type" value="Genomic_DNA"/>
</dbReference>
<evidence type="ECO:0000313" key="7">
    <source>
        <dbReference type="EMBL" id="HIU14709.1"/>
    </source>
</evidence>
<dbReference type="InterPro" id="IPR017438">
    <property type="entry name" value="ATP-NAD_kinase_N"/>
</dbReference>
<evidence type="ECO:0000256" key="5">
    <source>
        <dbReference type="ARBA" id="ARBA00047925"/>
    </source>
</evidence>
<dbReference type="GO" id="GO:0006741">
    <property type="term" value="P:NADP+ biosynthetic process"/>
    <property type="evidence" value="ECO:0007669"/>
    <property type="project" value="UniProtKB-UniRule"/>
</dbReference>
<accession>A0A9D1L1D4</accession>
<dbReference type="GO" id="GO:0005737">
    <property type="term" value="C:cytoplasm"/>
    <property type="evidence" value="ECO:0007669"/>
    <property type="project" value="UniProtKB-SubCell"/>
</dbReference>
<keyword evidence="6" id="KW-0067">ATP-binding</keyword>
<keyword evidence="1 6" id="KW-0808">Transferase</keyword>
<gene>
    <name evidence="6" type="primary">nadK</name>
    <name evidence="7" type="ORF">IAD15_11695</name>
</gene>
<keyword evidence="6" id="KW-0547">Nucleotide-binding</keyword>
<dbReference type="GO" id="GO:0003951">
    <property type="term" value="F:NAD+ kinase activity"/>
    <property type="evidence" value="ECO:0007669"/>
    <property type="project" value="UniProtKB-UniRule"/>
</dbReference>
<name>A0A9D1L1D4_9FIRM</name>
<feature type="active site" description="Proton acceptor" evidence="6">
    <location>
        <position position="45"/>
    </location>
</feature>
<dbReference type="GO" id="GO:0046872">
    <property type="term" value="F:metal ion binding"/>
    <property type="evidence" value="ECO:0007669"/>
    <property type="project" value="UniProtKB-UniRule"/>
</dbReference>
<organism evidence="7 8">
    <name type="scientific">Candidatus Fimiplasma intestinipullorum</name>
    <dbReference type="NCBI Taxonomy" id="2840825"/>
    <lineage>
        <taxon>Bacteria</taxon>
        <taxon>Bacillati</taxon>
        <taxon>Bacillota</taxon>
        <taxon>Clostridia</taxon>
        <taxon>Eubacteriales</taxon>
        <taxon>Candidatus Fimiplasma</taxon>
    </lineage>
</organism>
<evidence type="ECO:0000256" key="4">
    <source>
        <dbReference type="ARBA" id="ARBA00023027"/>
    </source>
</evidence>
<dbReference type="Pfam" id="PF01513">
    <property type="entry name" value="NAD_kinase"/>
    <property type="match status" value="1"/>
</dbReference>
<evidence type="ECO:0000256" key="6">
    <source>
        <dbReference type="HAMAP-Rule" id="MF_00361"/>
    </source>
</evidence>
<feature type="binding site" evidence="6">
    <location>
        <position position="143"/>
    </location>
    <ligand>
        <name>NAD(+)</name>
        <dbReference type="ChEBI" id="CHEBI:57540"/>
    </ligand>
</feature>
<dbReference type="GO" id="GO:0005524">
    <property type="term" value="F:ATP binding"/>
    <property type="evidence" value="ECO:0007669"/>
    <property type="project" value="UniProtKB-KW"/>
</dbReference>
<reference evidence="7" key="2">
    <citation type="journal article" date="2021" name="PeerJ">
        <title>Extensive microbial diversity within the chicken gut microbiome revealed by metagenomics and culture.</title>
        <authorList>
            <person name="Gilroy R."/>
            <person name="Ravi A."/>
            <person name="Getino M."/>
            <person name="Pursley I."/>
            <person name="Horton D.L."/>
            <person name="Alikhan N.F."/>
            <person name="Baker D."/>
            <person name="Gharbi K."/>
            <person name="Hall N."/>
            <person name="Watson M."/>
            <person name="Adriaenssens E.M."/>
            <person name="Foster-Nyarko E."/>
            <person name="Jarju S."/>
            <person name="Secka A."/>
            <person name="Antonio M."/>
            <person name="Oren A."/>
            <person name="Chaudhuri R.R."/>
            <person name="La Ragione R."/>
            <person name="Hildebrand F."/>
            <person name="Pallen M.J."/>
        </authorList>
    </citation>
    <scope>NUCLEOTIDE SEQUENCE</scope>
    <source>
        <strain evidence="7">CHK195-11698</strain>
    </source>
</reference>
<dbReference type="Pfam" id="PF20143">
    <property type="entry name" value="NAD_kinase_C"/>
    <property type="match status" value="1"/>
</dbReference>
<dbReference type="Gene3D" id="2.60.200.30">
    <property type="entry name" value="Probable inorganic polyphosphate/atp-NAD kinase, domain 2"/>
    <property type="match status" value="1"/>
</dbReference>
<keyword evidence="4 6" id="KW-0520">NAD</keyword>
<comment type="cofactor">
    <cofactor evidence="6">
        <name>a divalent metal cation</name>
        <dbReference type="ChEBI" id="CHEBI:60240"/>
    </cofactor>
</comment>
<feature type="binding site" evidence="6">
    <location>
        <position position="180"/>
    </location>
    <ligand>
        <name>NAD(+)</name>
        <dbReference type="ChEBI" id="CHEBI:57540"/>
    </ligand>
</feature>
<dbReference type="HAMAP" id="MF_00361">
    <property type="entry name" value="NAD_kinase"/>
    <property type="match status" value="1"/>
</dbReference>
<comment type="caution">
    <text evidence="6">Lacks conserved residue(s) required for the propagation of feature annotation.</text>
</comment>
<feature type="binding site" evidence="6">
    <location>
        <position position="145"/>
    </location>
    <ligand>
        <name>NAD(+)</name>
        <dbReference type="ChEBI" id="CHEBI:57540"/>
    </ligand>
</feature>
<dbReference type="GO" id="GO:0019674">
    <property type="term" value="P:NAD+ metabolic process"/>
    <property type="evidence" value="ECO:0007669"/>
    <property type="project" value="InterPro"/>
</dbReference>
<protein>
    <recommendedName>
        <fullName evidence="6">NAD kinase</fullName>
        <ecNumber evidence="6">2.7.1.23</ecNumber>
    </recommendedName>
    <alternativeName>
        <fullName evidence="6">ATP-dependent NAD kinase</fullName>
    </alternativeName>
</protein>
<comment type="catalytic activity">
    <reaction evidence="5 6">
        <text>NAD(+) + ATP = ADP + NADP(+) + H(+)</text>
        <dbReference type="Rhea" id="RHEA:18629"/>
        <dbReference type="ChEBI" id="CHEBI:15378"/>
        <dbReference type="ChEBI" id="CHEBI:30616"/>
        <dbReference type="ChEBI" id="CHEBI:57540"/>
        <dbReference type="ChEBI" id="CHEBI:58349"/>
        <dbReference type="ChEBI" id="CHEBI:456216"/>
        <dbReference type="EC" id="2.7.1.23"/>
    </reaction>
</comment>
<dbReference type="InterPro" id="IPR017437">
    <property type="entry name" value="ATP-NAD_kinase_PpnK-typ_C"/>
</dbReference>
<keyword evidence="6" id="KW-0963">Cytoplasm</keyword>
<feature type="binding site" evidence="6">
    <location>
        <position position="153"/>
    </location>
    <ligand>
        <name>NAD(+)</name>
        <dbReference type="ChEBI" id="CHEBI:57540"/>
    </ligand>
</feature>
<feature type="binding site" evidence="6">
    <location>
        <begin position="156"/>
        <end position="161"/>
    </location>
    <ligand>
        <name>NAD(+)</name>
        <dbReference type="ChEBI" id="CHEBI:57540"/>
    </ligand>
</feature>
<dbReference type="Proteomes" id="UP000824175">
    <property type="component" value="Unassembled WGS sequence"/>
</dbReference>
<dbReference type="EC" id="2.7.1.23" evidence="6"/>
<keyword evidence="3 6" id="KW-0521">NADP</keyword>
<feature type="binding site" evidence="6">
    <location>
        <begin position="45"/>
        <end position="46"/>
    </location>
    <ligand>
        <name>NAD(+)</name>
        <dbReference type="ChEBI" id="CHEBI:57540"/>
    </ligand>
</feature>
<dbReference type="InterPro" id="IPR016064">
    <property type="entry name" value="NAD/diacylglycerol_kinase_sf"/>
</dbReference>
<comment type="subcellular location">
    <subcellularLocation>
        <location evidence="6">Cytoplasm</location>
    </subcellularLocation>
</comment>
<evidence type="ECO:0000313" key="8">
    <source>
        <dbReference type="Proteomes" id="UP000824175"/>
    </source>
</evidence>
<reference evidence="7" key="1">
    <citation type="submission" date="2020-10" db="EMBL/GenBank/DDBJ databases">
        <authorList>
            <person name="Gilroy R."/>
        </authorList>
    </citation>
    <scope>NUCLEOTIDE SEQUENCE</scope>
    <source>
        <strain evidence="7">CHK195-11698</strain>
    </source>
</reference>
<feature type="binding site" evidence="6">
    <location>
        <begin position="117"/>
        <end position="118"/>
    </location>
    <ligand>
        <name>NAD(+)</name>
        <dbReference type="ChEBI" id="CHEBI:57540"/>
    </ligand>
</feature>
<comment type="similarity">
    <text evidence="6">Belongs to the NAD kinase family.</text>
</comment>
<dbReference type="Gene3D" id="3.40.50.10330">
    <property type="entry name" value="Probable inorganic polyphosphate/atp-NAD kinase, domain 1"/>
    <property type="match status" value="1"/>
</dbReference>
<dbReference type="PANTHER" id="PTHR20275">
    <property type="entry name" value="NAD KINASE"/>
    <property type="match status" value="1"/>
</dbReference>
<sequence length="262" mass="29631">MKTFALVSRQDATSEKLAKHIRTVLNEHMQYDANRPDLVISIGGDGTMLEACHRHAASLDHTSFVGLHTGTLGFYTNYAADECDLLLEDILTKTPEQTERSLLDVYLNERWVDIALNEMRVEENRFTMVLDVYLKDYFFERFRGNGICVCTPAGSTGYNRSLGGSIVCAGLKSMQLSEVAGIHHNQFRSLQSSLVLDDSFTVTLIPRASRHAILGIDRDVYEISQGDTVKVSISNRSMKFANYRPIPLSQRLRRSFINDDQW</sequence>
<dbReference type="InterPro" id="IPR002504">
    <property type="entry name" value="NADK"/>
</dbReference>
<dbReference type="AlphaFoldDB" id="A0A9D1L1D4"/>
<keyword evidence="2 6" id="KW-0418">Kinase</keyword>